<name>A0ABU2NZJ8_9ACTN</name>
<dbReference type="EMBL" id="JAVREQ010000036">
    <property type="protein sequence ID" value="MDT0382409.1"/>
    <property type="molecule type" value="Genomic_DNA"/>
</dbReference>
<proteinExistence type="predicted"/>
<comment type="caution">
    <text evidence="1">The sequence shown here is derived from an EMBL/GenBank/DDBJ whole genome shotgun (WGS) entry which is preliminary data.</text>
</comment>
<reference evidence="2" key="1">
    <citation type="submission" date="2023-07" db="EMBL/GenBank/DDBJ databases">
        <title>30 novel species of actinomycetes from the DSMZ collection.</title>
        <authorList>
            <person name="Nouioui I."/>
        </authorList>
    </citation>
    <scope>NUCLEOTIDE SEQUENCE [LARGE SCALE GENOMIC DNA]</scope>
    <source>
        <strain evidence="2">DSM 42041</strain>
    </source>
</reference>
<dbReference type="RefSeq" id="WP_311676001.1">
    <property type="nucleotide sequence ID" value="NZ_JAVREQ010000036.1"/>
</dbReference>
<accession>A0ABU2NZJ8</accession>
<gene>
    <name evidence="1" type="ORF">RM572_26980</name>
</gene>
<sequence length="75" mass="7621">MTQPSATPVQAAPDRRAEVVDLCAAALDRGDAATARGDQGAAIDAAAEAGLWWAIADAYGATPQEINTRRAGGAR</sequence>
<dbReference type="Proteomes" id="UP001183414">
    <property type="component" value="Unassembled WGS sequence"/>
</dbReference>
<keyword evidence="2" id="KW-1185">Reference proteome</keyword>
<organism evidence="1 2">
    <name type="scientific">Streptomyces hazeniae</name>
    <dbReference type="NCBI Taxonomy" id="3075538"/>
    <lineage>
        <taxon>Bacteria</taxon>
        <taxon>Bacillati</taxon>
        <taxon>Actinomycetota</taxon>
        <taxon>Actinomycetes</taxon>
        <taxon>Kitasatosporales</taxon>
        <taxon>Streptomycetaceae</taxon>
        <taxon>Streptomyces</taxon>
    </lineage>
</organism>
<protein>
    <submittedName>
        <fullName evidence="1">Uncharacterized protein</fullName>
    </submittedName>
</protein>
<evidence type="ECO:0000313" key="1">
    <source>
        <dbReference type="EMBL" id="MDT0382409.1"/>
    </source>
</evidence>
<evidence type="ECO:0000313" key="2">
    <source>
        <dbReference type="Proteomes" id="UP001183414"/>
    </source>
</evidence>